<evidence type="ECO:0008006" key="4">
    <source>
        <dbReference type="Google" id="ProtNLM"/>
    </source>
</evidence>
<dbReference type="HOGENOM" id="CLU_098106_7_4_1"/>
<reference evidence="2 3" key="1">
    <citation type="journal article" date="2011" name="Science">
        <title>The Selaginella genome identifies genetic changes associated with the evolution of vascular plants.</title>
        <authorList>
            <person name="Banks J.A."/>
            <person name="Nishiyama T."/>
            <person name="Hasebe M."/>
            <person name="Bowman J.L."/>
            <person name="Gribskov M."/>
            <person name="dePamphilis C."/>
            <person name="Albert V.A."/>
            <person name="Aono N."/>
            <person name="Aoyama T."/>
            <person name="Ambrose B.A."/>
            <person name="Ashton N.W."/>
            <person name="Axtell M.J."/>
            <person name="Barker E."/>
            <person name="Barker M.S."/>
            <person name="Bennetzen J.L."/>
            <person name="Bonawitz N.D."/>
            <person name="Chapple C."/>
            <person name="Cheng C."/>
            <person name="Correa L.G."/>
            <person name="Dacre M."/>
            <person name="DeBarry J."/>
            <person name="Dreyer I."/>
            <person name="Elias M."/>
            <person name="Engstrom E.M."/>
            <person name="Estelle M."/>
            <person name="Feng L."/>
            <person name="Finet C."/>
            <person name="Floyd S.K."/>
            <person name="Frommer W.B."/>
            <person name="Fujita T."/>
            <person name="Gramzow L."/>
            <person name="Gutensohn M."/>
            <person name="Harholt J."/>
            <person name="Hattori M."/>
            <person name="Heyl A."/>
            <person name="Hirai T."/>
            <person name="Hiwatashi Y."/>
            <person name="Ishikawa M."/>
            <person name="Iwata M."/>
            <person name="Karol K.G."/>
            <person name="Koehler B."/>
            <person name="Kolukisaoglu U."/>
            <person name="Kubo M."/>
            <person name="Kurata T."/>
            <person name="Lalonde S."/>
            <person name="Li K."/>
            <person name="Li Y."/>
            <person name="Litt A."/>
            <person name="Lyons E."/>
            <person name="Manning G."/>
            <person name="Maruyama T."/>
            <person name="Michael T.P."/>
            <person name="Mikami K."/>
            <person name="Miyazaki S."/>
            <person name="Morinaga S."/>
            <person name="Murata T."/>
            <person name="Mueller-Roeber B."/>
            <person name="Nelson D.R."/>
            <person name="Obara M."/>
            <person name="Oguri Y."/>
            <person name="Olmstead R.G."/>
            <person name="Onodera N."/>
            <person name="Petersen B.L."/>
            <person name="Pils B."/>
            <person name="Prigge M."/>
            <person name="Rensing S.A."/>
            <person name="Riano-Pachon D.M."/>
            <person name="Roberts A.W."/>
            <person name="Sato Y."/>
            <person name="Scheller H.V."/>
            <person name="Schulz B."/>
            <person name="Schulz C."/>
            <person name="Shakirov E.V."/>
            <person name="Shibagaki N."/>
            <person name="Shinohara N."/>
            <person name="Shippen D.E."/>
            <person name="Soerensen I."/>
            <person name="Sotooka R."/>
            <person name="Sugimoto N."/>
            <person name="Sugita M."/>
            <person name="Sumikawa N."/>
            <person name="Tanurdzic M."/>
            <person name="Theissen G."/>
            <person name="Ulvskov P."/>
            <person name="Wakazuki S."/>
            <person name="Weng J.K."/>
            <person name="Willats W.W."/>
            <person name="Wipf D."/>
            <person name="Wolf P.G."/>
            <person name="Yang L."/>
            <person name="Zimmer A.D."/>
            <person name="Zhu Q."/>
            <person name="Mitros T."/>
            <person name="Hellsten U."/>
            <person name="Loque D."/>
            <person name="Otillar R."/>
            <person name="Salamov A."/>
            <person name="Schmutz J."/>
            <person name="Shapiro H."/>
            <person name="Lindquist E."/>
            <person name="Lucas S."/>
            <person name="Rokhsar D."/>
            <person name="Grigoriev I.V."/>
        </authorList>
    </citation>
    <scope>NUCLEOTIDE SEQUENCE [LARGE SCALE GENOMIC DNA]</scope>
</reference>
<keyword evidence="3" id="KW-1185">Reference proteome</keyword>
<dbReference type="GO" id="GO:0009733">
    <property type="term" value="P:response to auxin"/>
    <property type="evidence" value="ECO:0007669"/>
    <property type="project" value="InterPro"/>
</dbReference>
<organism evidence="3">
    <name type="scientific">Selaginella moellendorffii</name>
    <name type="common">Spikemoss</name>
    <dbReference type="NCBI Taxonomy" id="88036"/>
    <lineage>
        <taxon>Eukaryota</taxon>
        <taxon>Viridiplantae</taxon>
        <taxon>Streptophyta</taxon>
        <taxon>Embryophyta</taxon>
        <taxon>Tracheophyta</taxon>
        <taxon>Lycopodiopsida</taxon>
        <taxon>Selaginellales</taxon>
        <taxon>Selaginellaceae</taxon>
        <taxon>Selaginella</taxon>
    </lineage>
</organism>
<comment type="similarity">
    <text evidence="1">Belongs to the ARG7 family.</text>
</comment>
<feature type="non-terminal residue" evidence="2">
    <location>
        <position position="82"/>
    </location>
</feature>
<sequence>STTYLRRKSSPPSDVPKGSLAVYVGEEGRRFVIPISYLNHPLFQELLKKSEEEFGYTHYGAMHLPCNILVFYRVLERIESEI</sequence>
<dbReference type="Gramene" id="EFJ13261">
    <property type="protein sequence ID" value="EFJ13261"/>
    <property type="gene ID" value="SELMODRAFT_49560"/>
</dbReference>
<feature type="non-terminal residue" evidence="2">
    <location>
        <position position="1"/>
    </location>
</feature>
<dbReference type="InterPro" id="IPR003676">
    <property type="entry name" value="SAUR_fam"/>
</dbReference>
<evidence type="ECO:0000256" key="1">
    <source>
        <dbReference type="ARBA" id="ARBA00006974"/>
    </source>
</evidence>
<dbReference type="Pfam" id="PF02519">
    <property type="entry name" value="Auxin_inducible"/>
    <property type="match status" value="1"/>
</dbReference>
<gene>
    <name evidence="2" type="ORF">SELMODRAFT_49560</name>
</gene>
<dbReference type="AlphaFoldDB" id="D8SQH1"/>
<proteinExistence type="inferred from homology"/>
<name>D8SQH1_SELML</name>
<dbReference type="PANTHER" id="PTHR31929">
    <property type="entry name" value="SAUR-LIKE AUXIN-RESPONSIVE PROTEIN FAMILY-RELATED"/>
    <property type="match status" value="1"/>
</dbReference>
<protein>
    <recommendedName>
        <fullName evidence="4">SAUR family protein</fullName>
    </recommendedName>
</protein>
<evidence type="ECO:0000313" key="3">
    <source>
        <dbReference type="Proteomes" id="UP000001514"/>
    </source>
</evidence>
<evidence type="ECO:0000313" key="2">
    <source>
        <dbReference type="EMBL" id="EFJ13261.1"/>
    </source>
</evidence>
<dbReference type="FunCoup" id="D8SQH1">
    <property type="interactions" value="281"/>
</dbReference>
<dbReference type="KEGG" id="smo:SELMODRAFT_49560"/>
<dbReference type="eggNOG" id="ENOG502S0KJ">
    <property type="taxonomic scope" value="Eukaryota"/>
</dbReference>
<dbReference type="Proteomes" id="UP000001514">
    <property type="component" value="Unassembled WGS sequence"/>
</dbReference>
<dbReference type="EMBL" id="GL377634">
    <property type="protein sequence ID" value="EFJ13261.1"/>
    <property type="molecule type" value="Genomic_DNA"/>
</dbReference>
<dbReference type="InParanoid" id="D8SQH1"/>
<dbReference type="OMA" id="RKAEDEC"/>
<accession>D8SQH1</accession>